<dbReference type="EMBL" id="BARV01027904">
    <property type="protein sequence ID" value="GAI42536.1"/>
    <property type="molecule type" value="Genomic_DNA"/>
</dbReference>
<proteinExistence type="predicted"/>
<reference evidence="2" key="1">
    <citation type="journal article" date="2014" name="Front. Microbiol.">
        <title>High frequency of phylogenetically diverse reductive dehalogenase-homologous genes in deep subseafloor sedimentary metagenomes.</title>
        <authorList>
            <person name="Kawai M."/>
            <person name="Futagami T."/>
            <person name="Toyoda A."/>
            <person name="Takaki Y."/>
            <person name="Nishi S."/>
            <person name="Hori S."/>
            <person name="Arai W."/>
            <person name="Tsubouchi T."/>
            <person name="Morono Y."/>
            <person name="Uchiyama I."/>
            <person name="Ito T."/>
            <person name="Fujiyama A."/>
            <person name="Inagaki F."/>
            <person name="Takami H."/>
        </authorList>
    </citation>
    <scope>NUCLEOTIDE SEQUENCE</scope>
    <source>
        <strain evidence="2">Expedition CK06-06</strain>
    </source>
</reference>
<name>X1PJ65_9ZZZZ</name>
<feature type="region of interest" description="Disordered" evidence="1">
    <location>
        <begin position="1"/>
        <end position="35"/>
    </location>
</feature>
<organism evidence="2">
    <name type="scientific">marine sediment metagenome</name>
    <dbReference type="NCBI Taxonomy" id="412755"/>
    <lineage>
        <taxon>unclassified sequences</taxon>
        <taxon>metagenomes</taxon>
        <taxon>ecological metagenomes</taxon>
    </lineage>
</organism>
<sequence length="49" mass="5821">DADSCKRFKNRSRRGREEERKYGFQEKSRKPIPVATHLTQPTFKWGIAI</sequence>
<dbReference type="AlphaFoldDB" id="X1PJ65"/>
<feature type="compositionally biased region" description="Basic and acidic residues" evidence="1">
    <location>
        <begin position="15"/>
        <end position="29"/>
    </location>
</feature>
<protein>
    <submittedName>
        <fullName evidence="2">Uncharacterized protein</fullName>
    </submittedName>
</protein>
<feature type="non-terminal residue" evidence="2">
    <location>
        <position position="1"/>
    </location>
</feature>
<evidence type="ECO:0000256" key="1">
    <source>
        <dbReference type="SAM" id="MobiDB-lite"/>
    </source>
</evidence>
<accession>X1PJ65</accession>
<evidence type="ECO:0000313" key="2">
    <source>
        <dbReference type="EMBL" id="GAI42536.1"/>
    </source>
</evidence>
<gene>
    <name evidence="2" type="ORF">S06H3_44799</name>
</gene>
<comment type="caution">
    <text evidence="2">The sequence shown here is derived from an EMBL/GenBank/DDBJ whole genome shotgun (WGS) entry which is preliminary data.</text>
</comment>